<gene>
    <name evidence="1" type="ORF">NCTC10821_05880</name>
</gene>
<reference evidence="1 2" key="1">
    <citation type="submission" date="2018-06" db="EMBL/GenBank/DDBJ databases">
        <authorList>
            <consortium name="Pathogen Informatics"/>
            <person name="Doyle S."/>
        </authorList>
    </citation>
    <scope>NUCLEOTIDE SEQUENCE [LARGE SCALE GENOMIC DNA]</scope>
    <source>
        <strain evidence="1 2">NCTC10821</strain>
    </source>
</reference>
<dbReference type="AlphaFoldDB" id="A0A378TNH7"/>
<proteinExistence type="predicted"/>
<evidence type="ECO:0000313" key="2">
    <source>
        <dbReference type="Proteomes" id="UP000254978"/>
    </source>
</evidence>
<evidence type="ECO:0000313" key="1">
    <source>
        <dbReference type="EMBL" id="STZ62311.1"/>
    </source>
</evidence>
<accession>A0A378TNH7</accession>
<sequence>MGDRFVLLRLRVDELQVGRQAIANTGLEKMMRADLHKPAESVLEAAIDPGVELNPAERDSLLQAANITTWARTRVIVAGGKVVDAHAREAPRRFAKQLFQVLRGSVAIGVERHQALRLALRVAEDSIPPLRLELLRYFAANGFDADHPRGGDVASISRALDRVHNTVDVALNALHMLRMIALVPESSPWRYRLAPGVDVDALNPGRVFQEMYGEGGASFGEGMETPTSSECVQLTSTETGSESLEDQWLLDAPEGLFSHCV</sequence>
<dbReference type="Proteomes" id="UP000254978">
    <property type="component" value="Unassembled WGS sequence"/>
</dbReference>
<name>A0A378TNH7_9MYCO</name>
<organism evidence="1 2">
    <name type="scientific">Mycolicibacterium tokaiense</name>
    <dbReference type="NCBI Taxonomy" id="39695"/>
    <lineage>
        <taxon>Bacteria</taxon>
        <taxon>Bacillati</taxon>
        <taxon>Actinomycetota</taxon>
        <taxon>Actinomycetes</taxon>
        <taxon>Mycobacteriales</taxon>
        <taxon>Mycobacteriaceae</taxon>
        <taxon>Mycolicibacterium</taxon>
    </lineage>
</organism>
<keyword evidence="2" id="KW-1185">Reference proteome</keyword>
<dbReference type="EMBL" id="UGQT01000001">
    <property type="protein sequence ID" value="STZ62311.1"/>
    <property type="molecule type" value="Genomic_DNA"/>
</dbReference>
<protein>
    <submittedName>
        <fullName evidence="1">Uncharacterized protein</fullName>
    </submittedName>
</protein>